<accession>A0ACB7RQC7</accession>
<protein>
    <submittedName>
        <fullName evidence="1">Uncharacterized protein</fullName>
    </submittedName>
</protein>
<comment type="caution">
    <text evidence="1">The sequence shown here is derived from an EMBL/GenBank/DDBJ whole genome shotgun (WGS) entry which is preliminary data.</text>
</comment>
<gene>
    <name evidence="1" type="ORF">HPB50_016637</name>
</gene>
<keyword evidence="2" id="KW-1185">Reference proteome</keyword>
<evidence type="ECO:0000313" key="1">
    <source>
        <dbReference type="EMBL" id="KAH6924395.1"/>
    </source>
</evidence>
<proteinExistence type="predicted"/>
<sequence>MTNAKLGVPLLTYHDVTQHYIRLRRRYQPPPVNFTREEAAALRQLQTETCPNIHFMHKLYPAYYADTCPGCGAIPTTFHVTVDCTAACFPPLLPILQSTHTSEQWEGTLRDGVPELCHGLVRRARAVAEVGVGVPE</sequence>
<dbReference type="Proteomes" id="UP000821845">
    <property type="component" value="Chromosome 8"/>
</dbReference>
<reference evidence="1" key="1">
    <citation type="submission" date="2020-05" db="EMBL/GenBank/DDBJ databases">
        <title>Large-scale comparative analyses of tick genomes elucidate their genetic diversity and vector capacities.</title>
        <authorList>
            <person name="Jia N."/>
            <person name="Wang J."/>
            <person name="Shi W."/>
            <person name="Du L."/>
            <person name="Sun Y."/>
            <person name="Zhan W."/>
            <person name="Jiang J."/>
            <person name="Wang Q."/>
            <person name="Zhang B."/>
            <person name="Ji P."/>
            <person name="Sakyi L.B."/>
            <person name="Cui X."/>
            <person name="Yuan T."/>
            <person name="Jiang B."/>
            <person name="Yang W."/>
            <person name="Lam T.T.-Y."/>
            <person name="Chang Q."/>
            <person name="Ding S."/>
            <person name="Wang X."/>
            <person name="Zhu J."/>
            <person name="Ruan X."/>
            <person name="Zhao L."/>
            <person name="Wei J."/>
            <person name="Que T."/>
            <person name="Du C."/>
            <person name="Cheng J."/>
            <person name="Dai P."/>
            <person name="Han X."/>
            <person name="Huang E."/>
            <person name="Gao Y."/>
            <person name="Liu J."/>
            <person name="Shao H."/>
            <person name="Ye R."/>
            <person name="Li L."/>
            <person name="Wei W."/>
            <person name="Wang X."/>
            <person name="Wang C."/>
            <person name="Yang T."/>
            <person name="Huo Q."/>
            <person name="Li W."/>
            <person name="Guo W."/>
            <person name="Chen H."/>
            <person name="Zhou L."/>
            <person name="Ni X."/>
            <person name="Tian J."/>
            <person name="Zhou Y."/>
            <person name="Sheng Y."/>
            <person name="Liu T."/>
            <person name="Pan Y."/>
            <person name="Xia L."/>
            <person name="Li J."/>
            <person name="Zhao F."/>
            <person name="Cao W."/>
        </authorList>
    </citation>
    <scope>NUCLEOTIDE SEQUENCE</scope>
    <source>
        <strain evidence="1">Hyas-2018</strain>
    </source>
</reference>
<name>A0ACB7RQC7_HYAAI</name>
<dbReference type="EMBL" id="CM023488">
    <property type="protein sequence ID" value="KAH6924395.1"/>
    <property type="molecule type" value="Genomic_DNA"/>
</dbReference>
<organism evidence="1 2">
    <name type="scientific">Hyalomma asiaticum</name>
    <name type="common">Tick</name>
    <dbReference type="NCBI Taxonomy" id="266040"/>
    <lineage>
        <taxon>Eukaryota</taxon>
        <taxon>Metazoa</taxon>
        <taxon>Ecdysozoa</taxon>
        <taxon>Arthropoda</taxon>
        <taxon>Chelicerata</taxon>
        <taxon>Arachnida</taxon>
        <taxon>Acari</taxon>
        <taxon>Parasitiformes</taxon>
        <taxon>Ixodida</taxon>
        <taxon>Ixodoidea</taxon>
        <taxon>Ixodidae</taxon>
        <taxon>Hyalomminae</taxon>
        <taxon>Hyalomma</taxon>
    </lineage>
</organism>
<evidence type="ECO:0000313" key="2">
    <source>
        <dbReference type="Proteomes" id="UP000821845"/>
    </source>
</evidence>